<feature type="transmembrane region" description="Helical" evidence="1">
    <location>
        <begin position="263"/>
        <end position="281"/>
    </location>
</feature>
<feature type="domain" description="EamA" evidence="2">
    <location>
        <begin position="9"/>
        <end position="141"/>
    </location>
</feature>
<dbReference type="EMBL" id="JBHRTO010000002">
    <property type="protein sequence ID" value="MFC3182923.1"/>
    <property type="molecule type" value="Genomic_DNA"/>
</dbReference>
<protein>
    <submittedName>
        <fullName evidence="3">DMT family transporter</fullName>
    </submittedName>
</protein>
<dbReference type="Pfam" id="PF00892">
    <property type="entry name" value="EamA"/>
    <property type="match status" value="2"/>
</dbReference>
<evidence type="ECO:0000313" key="3">
    <source>
        <dbReference type="EMBL" id="MFC3182923.1"/>
    </source>
</evidence>
<sequence>MPVAQSNLRGALLALAAFAIYATHDVLVKFLGASYSAFQLIFFSTLLTFPLITILLMSDRTDGNLIPKHPYWTALRTASAVVNGITGFYAFSVLPLAQCYAIFFAMPILITLLAIPILGEKVGLHRGLAIVIGLAGVMIVLRPGQEPLSLGHLAALAAALLGAMTSVIVRKIGHDERSVVLMLYPMVANFVVMALALPFVYVPVPVEHMGMMGAMALLSMLAGMLTIAAYRRAPAIIVAPMQYSQIIWAIIYGFFIFNEEVDFWTAVGTGVIIAAGVYIVMREDKPSVSINRPVLETRSRFDFGAIPRIGLWLRLFDRRRLRNKTEGLSGTDGDA</sequence>
<organism evidence="3 4">
    <name type="scientific">Cypionkella sinensis</name>
    <dbReference type="NCBI Taxonomy" id="1756043"/>
    <lineage>
        <taxon>Bacteria</taxon>
        <taxon>Pseudomonadati</taxon>
        <taxon>Pseudomonadota</taxon>
        <taxon>Alphaproteobacteria</taxon>
        <taxon>Rhodobacterales</taxon>
        <taxon>Paracoccaceae</taxon>
        <taxon>Cypionkella</taxon>
    </lineage>
</organism>
<keyword evidence="4" id="KW-1185">Reference proteome</keyword>
<keyword evidence="1" id="KW-1133">Transmembrane helix</keyword>
<gene>
    <name evidence="3" type="ORF">ACFOGH_18125</name>
</gene>
<feature type="transmembrane region" description="Helical" evidence="1">
    <location>
        <begin position="150"/>
        <end position="169"/>
    </location>
</feature>
<dbReference type="PANTHER" id="PTHR22911">
    <property type="entry name" value="ACYL-MALONYL CONDENSING ENZYME-RELATED"/>
    <property type="match status" value="1"/>
</dbReference>
<dbReference type="Proteomes" id="UP001595547">
    <property type="component" value="Unassembled WGS sequence"/>
</dbReference>
<dbReference type="PANTHER" id="PTHR22911:SF135">
    <property type="entry name" value="BLR4310 PROTEIN"/>
    <property type="match status" value="1"/>
</dbReference>
<accession>A0ABV7J9X6</accession>
<dbReference type="InterPro" id="IPR037185">
    <property type="entry name" value="EmrE-like"/>
</dbReference>
<feature type="transmembrane region" description="Helical" evidence="1">
    <location>
        <begin position="237"/>
        <end position="257"/>
    </location>
</feature>
<evidence type="ECO:0000256" key="1">
    <source>
        <dbReference type="SAM" id="Phobius"/>
    </source>
</evidence>
<name>A0ABV7J9X6_9RHOB</name>
<comment type="caution">
    <text evidence="3">The sequence shown here is derived from an EMBL/GenBank/DDBJ whole genome shotgun (WGS) entry which is preliminary data.</text>
</comment>
<evidence type="ECO:0000313" key="4">
    <source>
        <dbReference type="Proteomes" id="UP001595547"/>
    </source>
</evidence>
<reference evidence="4" key="1">
    <citation type="journal article" date="2019" name="Int. J. Syst. Evol. Microbiol.">
        <title>The Global Catalogue of Microorganisms (GCM) 10K type strain sequencing project: providing services to taxonomists for standard genome sequencing and annotation.</title>
        <authorList>
            <consortium name="The Broad Institute Genomics Platform"/>
            <consortium name="The Broad Institute Genome Sequencing Center for Infectious Disease"/>
            <person name="Wu L."/>
            <person name="Ma J."/>
        </authorList>
    </citation>
    <scope>NUCLEOTIDE SEQUENCE [LARGE SCALE GENOMIC DNA]</scope>
    <source>
        <strain evidence="4">KCTC 52039</strain>
    </source>
</reference>
<evidence type="ECO:0000259" key="2">
    <source>
        <dbReference type="Pfam" id="PF00892"/>
    </source>
</evidence>
<dbReference type="RefSeq" id="WP_380074579.1">
    <property type="nucleotide sequence ID" value="NZ_JBHRTO010000002.1"/>
</dbReference>
<feature type="transmembrane region" description="Helical" evidence="1">
    <location>
        <begin position="208"/>
        <end position="230"/>
    </location>
</feature>
<feature type="transmembrane region" description="Helical" evidence="1">
    <location>
        <begin position="100"/>
        <end position="119"/>
    </location>
</feature>
<dbReference type="SUPFAM" id="SSF103481">
    <property type="entry name" value="Multidrug resistance efflux transporter EmrE"/>
    <property type="match status" value="2"/>
</dbReference>
<proteinExistence type="predicted"/>
<feature type="transmembrane region" description="Helical" evidence="1">
    <location>
        <begin position="38"/>
        <end position="58"/>
    </location>
</feature>
<keyword evidence="1" id="KW-0472">Membrane</keyword>
<feature type="domain" description="EamA" evidence="2">
    <location>
        <begin position="150"/>
        <end position="280"/>
    </location>
</feature>
<feature type="transmembrane region" description="Helical" evidence="1">
    <location>
        <begin position="126"/>
        <end position="144"/>
    </location>
</feature>
<keyword evidence="1" id="KW-0812">Transmembrane</keyword>
<dbReference type="InterPro" id="IPR000620">
    <property type="entry name" value="EamA_dom"/>
</dbReference>
<feature type="transmembrane region" description="Helical" evidence="1">
    <location>
        <begin position="181"/>
        <end position="202"/>
    </location>
</feature>